<reference evidence="3 4" key="1">
    <citation type="journal article" date="2017" name="Curr. Biol.">
        <title>The Evolution of Venom by Co-option of Single-Copy Genes.</title>
        <authorList>
            <person name="Martinson E.O."/>
            <person name="Mrinalini"/>
            <person name="Kelkar Y.D."/>
            <person name="Chang C.H."/>
            <person name="Werren J.H."/>
        </authorList>
    </citation>
    <scope>NUCLEOTIDE SEQUENCE [LARGE SCALE GENOMIC DNA]</scope>
    <source>
        <strain evidence="3 4">Alberta</strain>
        <tissue evidence="3">Whole body</tissue>
    </source>
</reference>
<accession>A0A232EK46</accession>
<keyword evidence="2" id="KW-0732">Signal</keyword>
<keyword evidence="4" id="KW-1185">Reference proteome</keyword>
<feature type="non-terminal residue" evidence="3">
    <location>
        <position position="668"/>
    </location>
</feature>
<feature type="region of interest" description="Disordered" evidence="1">
    <location>
        <begin position="233"/>
        <end position="457"/>
    </location>
</feature>
<feature type="region of interest" description="Disordered" evidence="1">
    <location>
        <begin position="512"/>
        <end position="535"/>
    </location>
</feature>
<dbReference type="Proteomes" id="UP000215335">
    <property type="component" value="Unassembled WGS sequence"/>
</dbReference>
<name>A0A232EK46_9HYME</name>
<sequence length="668" mass="69424">MTKPVFFLFAVFAVALAQPITNGPAAEEAKASIQVQAEPTLTLQNKKPTVGQIVDRLAEAVRLTIIEERESIAKALNSIREAGGKGVKAGLDAAATGFDIFLVVPKFGRNVLVSSANIASTGQTEIKGQASASNIDAATFRGLIEVGSDGTATDNRKGNKGFGDALPFGQSNPGKNIDDLIGQVFGGDNGDGDGIKIDGPKISGSVGKGTAEIEAKQDTEDKVIDEKWRPFFDPNNKNIFGQTFPAPEEVPKIPKRPGMNFPEPEPERPITGGHGGHESNGGFEIPSVETDASINGGHGGNVGFQQQSQGHGEHAGNGGFEQQNQGHAGNGGFEVTESWNNGGHSGNGGFEQQTQEHAGHGGFEVTESWNNDGHSGNGGFEQQTQGHSGHAGNGGFEVTESWNNGGHSGNGGFEQQTQGHSGHTGNGGFEVTDESWNNGGHSGNGGFEQQTPGHGGNGGFVVTESWNNGGHAGNGGLEVTESWNNGGHFGNGEFEVTENWNNGGHLGNGGFVQGGDKDNSYEQTEASNGHGGHGGHGEFDTNYPCNGNKHGGIIGGILGGWKDKLHGCTETNNGYEDKTESSNGHRGHNGHGGFETTYPCNGNKHGGIIGGILGGWKDKLHGCTESNNGYEDKTENSNGHNHGIVICPTCSCPDTVGSNSRPKARMAT</sequence>
<protein>
    <submittedName>
        <fullName evidence="3">Uncharacterized protein</fullName>
    </submittedName>
</protein>
<evidence type="ECO:0000313" key="3">
    <source>
        <dbReference type="EMBL" id="OXU18681.1"/>
    </source>
</evidence>
<evidence type="ECO:0000256" key="2">
    <source>
        <dbReference type="SAM" id="SignalP"/>
    </source>
</evidence>
<feature type="signal peptide" evidence="2">
    <location>
        <begin position="1"/>
        <end position="17"/>
    </location>
</feature>
<organism evidence="3 4">
    <name type="scientific">Trichomalopsis sarcophagae</name>
    <dbReference type="NCBI Taxonomy" id="543379"/>
    <lineage>
        <taxon>Eukaryota</taxon>
        <taxon>Metazoa</taxon>
        <taxon>Ecdysozoa</taxon>
        <taxon>Arthropoda</taxon>
        <taxon>Hexapoda</taxon>
        <taxon>Insecta</taxon>
        <taxon>Pterygota</taxon>
        <taxon>Neoptera</taxon>
        <taxon>Endopterygota</taxon>
        <taxon>Hymenoptera</taxon>
        <taxon>Apocrita</taxon>
        <taxon>Proctotrupomorpha</taxon>
        <taxon>Chalcidoidea</taxon>
        <taxon>Pteromalidae</taxon>
        <taxon>Pteromalinae</taxon>
        <taxon>Trichomalopsis</taxon>
    </lineage>
</organism>
<dbReference type="EMBL" id="NNAY01003904">
    <property type="protein sequence ID" value="OXU18681.1"/>
    <property type="molecule type" value="Genomic_DNA"/>
</dbReference>
<evidence type="ECO:0000256" key="1">
    <source>
        <dbReference type="SAM" id="MobiDB-lite"/>
    </source>
</evidence>
<proteinExistence type="predicted"/>
<comment type="caution">
    <text evidence="3">The sequence shown here is derived from an EMBL/GenBank/DDBJ whole genome shotgun (WGS) entry which is preliminary data.</text>
</comment>
<gene>
    <name evidence="3" type="ORF">TSAR_003910</name>
</gene>
<feature type="compositionally biased region" description="Polar residues" evidence="1">
    <location>
        <begin position="367"/>
        <end position="387"/>
    </location>
</feature>
<dbReference type="AlphaFoldDB" id="A0A232EK46"/>
<evidence type="ECO:0000313" key="4">
    <source>
        <dbReference type="Proteomes" id="UP000215335"/>
    </source>
</evidence>
<feature type="chain" id="PRO_5012240683" evidence="2">
    <location>
        <begin position="18"/>
        <end position="668"/>
    </location>
</feature>